<keyword evidence="5" id="KW-0313">Glucose metabolism</keyword>
<keyword evidence="15" id="KW-1185">Reference proteome</keyword>
<dbReference type="Gene3D" id="3.40.120.10">
    <property type="entry name" value="Alpha-D-Glucose-1,6-Bisphosphate, subunit A, domain 3"/>
    <property type="match status" value="3"/>
</dbReference>
<evidence type="ECO:0000313" key="15">
    <source>
        <dbReference type="Proteomes" id="UP000009169"/>
    </source>
</evidence>
<feature type="domain" description="Alpha-D-phosphohexomutase alpha/beta/alpha" evidence="12">
    <location>
        <begin position="219"/>
        <end position="321"/>
    </location>
</feature>
<organism evidence="14 15">
    <name type="scientific">Trichophyton equinum (strain ATCC MYA-4606 / CBS 127.97)</name>
    <name type="common">Horse ringworm fungus</name>
    <dbReference type="NCBI Taxonomy" id="559882"/>
    <lineage>
        <taxon>Eukaryota</taxon>
        <taxon>Fungi</taxon>
        <taxon>Dikarya</taxon>
        <taxon>Ascomycota</taxon>
        <taxon>Pezizomycotina</taxon>
        <taxon>Eurotiomycetes</taxon>
        <taxon>Eurotiomycetidae</taxon>
        <taxon>Onygenales</taxon>
        <taxon>Arthrodermataceae</taxon>
        <taxon>Trichophyton</taxon>
    </lineage>
</organism>
<dbReference type="Proteomes" id="UP000009169">
    <property type="component" value="Unassembled WGS sequence"/>
</dbReference>
<sequence>MESLDTLIQRWLEWDQDPSTRREIEKLQADKDNADLEKRLRERIQFGTAGLRGRMQAGFSCMNSLTVIQESQGLAKFIKATHKGTEQPSVVIGRDARHNSQKFAFLAANAFEAEGIHVWWYSDVNPTPFVPFAVLLKKADAGVMVTASHNPAQDNGIDSYTHWFYYLYFSNGAQINSPIDGQIAESIRSNLVPWPNAWRGIDGPKTRKSDLHNEVSALYCETVNRFARSTVDNWRQPSKFVYTPMHGVGHATMSKLCASLGIDGIITVPEQEQPDPDFSTVKFPNPEENGALDLAMKTADNSGVTLIVANDPDADRFAAAEKVNGSWFRFTGDQIGVLLASHLLDLWKNNKTEKPMAMLNSAVSSNMLSKMAEKEGFHFEETLTGFKWMGNVARQLEAQGYEVPFAFEEALGYMFTKVCYDKDGLTAAMVFLAAEGKWKEQGLTPFGKLEQLYETYGYHENLNTYFVSPDTTSTTSLFESIRKNTLDAKGTIGTFPIHRWRDMTRGYDSDTADKRPVLPVDPASQMLTIWSHRGIRFTIRGSGTEPKVKIYIESCGASRNDAIEAVCDLLTAVVENWIKNLLPPHEQFQQYCNFICTYFEARVRRQISLHPEERPNVDVHRCWEGIIIE</sequence>
<keyword evidence="6" id="KW-0597">Phosphoprotein</keyword>
<dbReference type="PANTHER" id="PTHR45745">
    <property type="entry name" value="PHOSPHOMANNOMUTASE 45A"/>
    <property type="match status" value="1"/>
</dbReference>
<dbReference type="InterPro" id="IPR016055">
    <property type="entry name" value="A-D-PHexomutase_a/b/a-I/II/III"/>
</dbReference>
<evidence type="ECO:0000256" key="9">
    <source>
        <dbReference type="ARBA" id="ARBA00023235"/>
    </source>
</evidence>
<dbReference type="VEuPathDB" id="FungiDB:TEQG_01670"/>
<dbReference type="CDD" id="cd05799">
    <property type="entry name" value="PGM2"/>
    <property type="match status" value="1"/>
</dbReference>
<keyword evidence="7" id="KW-0479">Metal-binding</keyword>
<dbReference type="GO" id="GO:0006148">
    <property type="term" value="P:inosine catabolic process"/>
    <property type="evidence" value="ECO:0007669"/>
    <property type="project" value="EnsemblFungi"/>
</dbReference>
<dbReference type="GO" id="GO:0005634">
    <property type="term" value="C:nucleus"/>
    <property type="evidence" value="ECO:0007669"/>
    <property type="project" value="TreeGrafter"/>
</dbReference>
<keyword evidence="4" id="KW-0963">Cytoplasm</keyword>
<evidence type="ECO:0000256" key="1">
    <source>
        <dbReference type="ARBA" id="ARBA00001946"/>
    </source>
</evidence>
<dbReference type="GO" id="GO:0006166">
    <property type="term" value="P:purine ribonucleoside salvage"/>
    <property type="evidence" value="ECO:0007669"/>
    <property type="project" value="EnsemblFungi"/>
</dbReference>
<comment type="similarity">
    <text evidence="3">Belongs to the phosphohexose mutase family.</text>
</comment>
<keyword evidence="10" id="KW-0119">Carbohydrate metabolism</keyword>
<dbReference type="GO" id="GO:0000287">
    <property type="term" value="F:magnesium ion binding"/>
    <property type="evidence" value="ECO:0007669"/>
    <property type="project" value="InterPro"/>
</dbReference>
<evidence type="ECO:0000259" key="12">
    <source>
        <dbReference type="Pfam" id="PF02879"/>
    </source>
</evidence>
<dbReference type="SUPFAM" id="SSF55957">
    <property type="entry name" value="Phosphoglucomutase, C-terminal domain"/>
    <property type="match status" value="1"/>
</dbReference>
<keyword evidence="8" id="KW-0460">Magnesium</keyword>
<feature type="domain" description="Alpha-D-phosphohexomutase alpha/beta/alpha" evidence="11">
    <location>
        <begin position="44"/>
        <end position="189"/>
    </location>
</feature>
<dbReference type="GO" id="GO:0006006">
    <property type="term" value="P:glucose metabolic process"/>
    <property type="evidence" value="ECO:0007669"/>
    <property type="project" value="UniProtKB-KW"/>
</dbReference>
<evidence type="ECO:0000256" key="3">
    <source>
        <dbReference type="ARBA" id="ARBA00010231"/>
    </source>
</evidence>
<reference evidence="15" key="1">
    <citation type="journal article" date="2012" name="MBio">
        <title>Comparative genome analysis of Trichophyton rubrum and related dermatophytes reveals candidate genes involved in infection.</title>
        <authorList>
            <person name="Martinez D.A."/>
            <person name="Oliver B.G."/>
            <person name="Graeser Y."/>
            <person name="Goldberg J.M."/>
            <person name="Li W."/>
            <person name="Martinez-Rossi N.M."/>
            <person name="Monod M."/>
            <person name="Shelest E."/>
            <person name="Barton R.C."/>
            <person name="Birch E."/>
            <person name="Brakhage A.A."/>
            <person name="Chen Z."/>
            <person name="Gurr S.J."/>
            <person name="Heiman D."/>
            <person name="Heitman J."/>
            <person name="Kosti I."/>
            <person name="Rossi A."/>
            <person name="Saif S."/>
            <person name="Samalova M."/>
            <person name="Saunders C.W."/>
            <person name="Shea T."/>
            <person name="Summerbell R.C."/>
            <person name="Xu J."/>
            <person name="Young S."/>
            <person name="Zeng Q."/>
            <person name="Birren B.W."/>
            <person name="Cuomo C.A."/>
            <person name="White T.C."/>
        </authorList>
    </citation>
    <scope>NUCLEOTIDE SEQUENCE [LARGE SCALE GENOMIC DNA]</scope>
    <source>
        <strain evidence="15">ATCC MYA-4606 / CBS 127.97</strain>
    </source>
</reference>
<evidence type="ECO:0000259" key="13">
    <source>
        <dbReference type="Pfam" id="PF02880"/>
    </source>
</evidence>
<dbReference type="Pfam" id="PF02878">
    <property type="entry name" value="PGM_PMM_I"/>
    <property type="match status" value="1"/>
</dbReference>
<dbReference type="EMBL" id="DS995723">
    <property type="protein sequence ID" value="EGE02635.1"/>
    <property type="molecule type" value="Genomic_DNA"/>
</dbReference>
<dbReference type="AlphaFoldDB" id="F2PL37"/>
<evidence type="ECO:0000259" key="11">
    <source>
        <dbReference type="Pfam" id="PF02878"/>
    </source>
</evidence>
<dbReference type="HOGENOM" id="CLU_016950_0_1_1"/>
<keyword evidence="9" id="KW-0413">Isomerase</keyword>
<gene>
    <name evidence="14" type="ORF">TEQG_01670</name>
</gene>
<evidence type="ECO:0000256" key="6">
    <source>
        <dbReference type="ARBA" id="ARBA00022553"/>
    </source>
</evidence>
<name>F2PL37_TRIEC</name>
<dbReference type="Gene3D" id="3.30.310.50">
    <property type="entry name" value="Alpha-D-phosphohexomutase, C-terminal domain"/>
    <property type="match status" value="1"/>
</dbReference>
<dbReference type="InterPro" id="IPR005845">
    <property type="entry name" value="A-D-PHexomutase_a/b/a-II"/>
</dbReference>
<comment type="cofactor">
    <cofactor evidence="1">
        <name>Mg(2+)</name>
        <dbReference type="ChEBI" id="CHEBI:18420"/>
    </cofactor>
</comment>
<evidence type="ECO:0000256" key="2">
    <source>
        <dbReference type="ARBA" id="ARBA00004496"/>
    </source>
</evidence>
<dbReference type="GO" id="GO:0008973">
    <property type="term" value="F:phosphopentomutase activity"/>
    <property type="evidence" value="ECO:0007669"/>
    <property type="project" value="EnsemblFungi"/>
</dbReference>
<dbReference type="PANTHER" id="PTHR45745:SF1">
    <property type="entry name" value="PHOSPHOGLUCOMUTASE 2B-RELATED"/>
    <property type="match status" value="1"/>
</dbReference>
<proteinExistence type="inferred from homology"/>
<evidence type="ECO:0000256" key="7">
    <source>
        <dbReference type="ARBA" id="ARBA00022723"/>
    </source>
</evidence>
<dbReference type="OrthoDB" id="8300170at2759"/>
<dbReference type="Pfam" id="PF02879">
    <property type="entry name" value="PGM_PMM_II"/>
    <property type="match status" value="1"/>
</dbReference>
<dbReference type="eggNOG" id="KOG1220">
    <property type="taxonomic scope" value="Eukaryota"/>
</dbReference>
<dbReference type="GO" id="GO:0005737">
    <property type="term" value="C:cytoplasm"/>
    <property type="evidence" value="ECO:0007669"/>
    <property type="project" value="UniProtKB-SubCell"/>
</dbReference>
<dbReference type="GO" id="GO:0046115">
    <property type="term" value="P:guanosine catabolic process"/>
    <property type="evidence" value="ECO:0007669"/>
    <property type="project" value="EnsemblFungi"/>
</dbReference>
<evidence type="ECO:0000256" key="4">
    <source>
        <dbReference type="ARBA" id="ARBA00022490"/>
    </source>
</evidence>
<protein>
    <submittedName>
        <fullName evidence="14">Phosphoglucomutase</fullName>
    </submittedName>
</protein>
<dbReference type="FunFam" id="3.40.120.10:FF:000035">
    <property type="entry name" value="Pgm3p"/>
    <property type="match status" value="1"/>
</dbReference>
<dbReference type="InterPro" id="IPR016066">
    <property type="entry name" value="A-D-PHexomutase_CS"/>
</dbReference>
<accession>F2PL37</accession>
<dbReference type="InterPro" id="IPR036900">
    <property type="entry name" value="A-D-PHexomutase_C_sf"/>
</dbReference>
<dbReference type="InterPro" id="IPR005844">
    <property type="entry name" value="A-D-PHexomutase_a/b/a-I"/>
</dbReference>
<feature type="domain" description="Alpha-D-phosphohexomutase alpha/beta/alpha" evidence="13">
    <location>
        <begin position="331"/>
        <end position="434"/>
    </location>
</feature>
<evidence type="ECO:0000313" key="14">
    <source>
        <dbReference type="EMBL" id="EGE02635.1"/>
    </source>
</evidence>
<dbReference type="PROSITE" id="PS00710">
    <property type="entry name" value="PGM_PMM"/>
    <property type="match status" value="1"/>
</dbReference>
<evidence type="ECO:0000256" key="10">
    <source>
        <dbReference type="ARBA" id="ARBA00023277"/>
    </source>
</evidence>
<evidence type="ECO:0000256" key="8">
    <source>
        <dbReference type="ARBA" id="ARBA00022842"/>
    </source>
</evidence>
<dbReference type="SUPFAM" id="SSF53738">
    <property type="entry name" value="Phosphoglucomutase, first 3 domains"/>
    <property type="match status" value="3"/>
</dbReference>
<dbReference type="Pfam" id="PF02880">
    <property type="entry name" value="PGM_PMM_III"/>
    <property type="match status" value="1"/>
</dbReference>
<comment type="subcellular location">
    <subcellularLocation>
        <location evidence="2">Cytoplasm</location>
    </subcellularLocation>
</comment>
<evidence type="ECO:0000256" key="5">
    <source>
        <dbReference type="ARBA" id="ARBA00022526"/>
    </source>
</evidence>
<dbReference type="InterPro" id="IPR005846">
    <property type="entry name" value="A-D-PHexomutase_a/b/a-III"/>
</dbReference>